<reference evidence="3" key="2">
    <citation type="submission" date="2013-04" db="EMBL/GenBank/DDBJ databases">
        <title>Genomic mechanisms accounting for the adaptation to parasitism in nematode-trapping fungi.</title>
        <authorList>
            <person name="Ahren D.G."/>
        </authorList>
    </citation>
    <scope>NUCLEOTIDE SEQUENCE [LARGE SCALE GENOMIC DNA]</scope>
    <source>
        <strain evidence="3">CBS 200.50</strain>
    </source>
</reference>
<dbReference type="EMBL" id="AQGS01000939">
    <property type="protein sequence ID" value="EPS36278.1"/>
    <property type="molecule type" value="Genomic_DNA"/>
</dbReference>
<gene>
    <name evidence="2" type="ORF">H072_10220</name>
</gene>
<evidence type="ECO:0000313" key="3">
    <source>
        <dbReference type="Proteomes" id="UP000015100"/>
    </source>
</evidence>
<dbReference type="AlphaFoldDB" id="S8BAV9"/>
<sequence>MPLPANSNLINYIANIRAQQQAAVLRAQWLAQSQAQRQIQASTSLNHQPRNRSTMQILNTPKSNANQNQQSDNTKKPFSPRYPSILKMIKQVNSALIAGTPDSEGGQALKETLLEPLSRHIEDKNLTEHPKTQKRKYVELPEESRQRLAQKFKVRRRLTQ</sequence>
<feature type="compositionally biased region" description="Polar residues" evidence="1">
    <location>
        <begin position="60"/>
        <end position="72"/>
    </location>
</feature>
<accession>S8BAV9</accession>
<proteinExistence type="predicted"/>
<comment type="caution">
    <text evidence="2">The sequence shown here is derived from an EMBL/GenBank/DDBJ whole genome shotgun (WGS) entry which is preliminary data.</text>
</comment>
<keyword evidence="3" id="KW-1185">Reference proteome</keyword>
<evidence type="ECO:0000313" key="2">
    <source>
        <dbReference type="EMBL" id="EPS36278.1"/>
    </source>
</evidence>
<organism evidence="2 3">
    <name type="scientific">Dactylellina haptotyla (strain CBS 200.50)</name>
    <name type="common">Nematode-trapping fungus</name>
    <name type="synonym">Monacrosporium haptotylum</name>
    <dbReference type="NCBI Taxonomy" id="1284197"/>
    <lineage>
        <taxon>Eukaryota</taxon>
        <taxon>Fungi</taxon>
        <taxon>Dikarya</taxon>
        <taxon>Ascomycota</taxon>
        <taxon>Pezizomycotina</taxon>
        <taxon>Orbiliomycetes</taxon>
        <taxon>Orbiliales</taxon>
        <taxon>Orbiliaceae</taxon>
        <taxon>Dactylellina</taxon>
    </lineage>
</organism>
<feature type="region of interest" description="Disordered" evidence="1">
    <location>
        <begin position="60"/>
        <end position="81"/>
    </location>
</feature>
<name>S8BAV9_DACHA</name>
<protein>
    <submittedName>
        <fullName evidence="2">Uncharacterized protein</fullName>
    </submittedName>
</protein>
<dbReference type="HOGENOM" id="CLU_1652092_0_0_1"/>
<dbReference type="Proteomes" id="UP000015100">
    <property type="component" value="Unassembled WGS sequence"/>
</dbReference>
<reference evidence="2 3" key="1">
    <citation type="journal article" date="2013" name="PLoS Genet.">
        <title>Genomic mechanisms accounting for the adaptation to parasitism in nematode-trapping fungi.</title>
        <authorList>
            <person name="Meerupati T."/>
            <person name="Andersson K.M."/>
            <person name="Friman E."/>
            <person name="Kumar D."/>
            <person name="Tunlid A."/>
            <person name="Ahren D."/>
        </authorList>
    </citation>
    <scope>NUCLEOTIDE SEQUENCE [LARGE SCALE GENOMIC DNA]</scope>
    <source>
        <strain evidence="2 3">CBS 200.50</strain>
    </source>
</reference>
<evidence type="ECO:0000256" key="1">
    <source>
        <dbReference type="SAM" id="MobiDB-lite"/>
    </source>
</evidence>